<evidence type="ECO:0000259" key="4">
    <source>
        <dbReference type="SMART" id="SM00347"/>
    </source>
</evidence>
<comment type="caution">
    <text evidence="5">The sequence shown here is derived from an EMBL/GenBank/DDBJ whole genome shotgun (WGS) entry which is preliminary data.</text>
</comment>
<evidence type="ECO:0000256" key="2">
    <source>
        <dbReference type="ARBA" id="ARBA00023125"/>
    </source>
</evidence>
<evidence type="ECO:0000313" key="6">
    <source>
        <dbReference type="Proteomes" id="UP000481583"/>
    </source>
</evidence>
<dbReference type="InterPro" id="IPR036388">
    <property type="entry name" value="WH-like_DNA-bd_sf"/>
</dbReference>
<dbReference type="Proteomes" id="UP000481583">
    <property type="component" value="Unassembled WGS sequence"/>
</dbReference>
<reference evidence="5 6" key="1">
    <citation type="submission" date="2020-02" db="EMBL/GenBank/DDBJ databases">
        <title>Whole-genome analyses of novel actinobacteria.</title>
        <authorList>
            <person name="Sahin N."/>
        </authorList>
    </citation>
    <scope>NUCLEOTIDE SEQUENCE [LARGE SCALE GENOMIC DNA]</scope>
    <source>
        <strain evidence="5 6">A7024</strain>
    </source>
</reference>
<dbReference type="InterPro" id="IPR036390">
    <property type="entry name" value="WH_DNA-bd_sf"/>
</dbReference>
<gene>
    <name evidence="5" type="ORF">G5C51_17110</name>
</gene>
<evidence type="ECO:0000256" key="3">
    <source>
        <dbReference type="ARBA" id="ARBA00023163"/>
    </source>
</evidence>
<dbReference type="SUPFAM" id="SSF46785">
    <property type="entry name" value="Winged helix' DNA-binding domain"/>
    <property type="match status" value="1"/>
</dbReference>
<keyword evidence="1" id="KW-0805">Transcription regulation</keyword>
<organism evidence="5 6">
    <name type="scientific">Streptomyces coryli</name>
    <dbReference type="NCBI Taxonomy" id="1128680"/>
    <lineage>
        <taxon>Bacteria</taxon>
        <taxon>Bacillati</taxon>
        <taxon>Actinomycetota</taxon>
        <taxon>Actinomycetes</taxon>
        <taxon>Kitasatosporales</taxon>
        <taxon>Streptomycetaceae</taxon>
        <taxon>Streptomyces</taxon>
    </lineage>
</organism>
<dbReference type="EMBL" id="JAAKZV010000067">
    <property type="protein sequence ID" value="NGN65611.1"/>
    <property type="molecule type" value="Genomic_DNA"/>
</dbReference>
<dbReference type="RefSeq" id="WP_165238194.1">
    <property type="nucleotide sequence ID" value="NZ_JAAKZV010000067.1"/>
</dbReference>
<accession>A0A6G4U2Z9</accession>
<keyword evidence="6" id="KW-1185">Reference proteome</keyword>
<dbReference type="GO" id="GO:0006950">
    <property type="term" value="P:response to stress"/>
    <property type="evidence" value="ECO:0007669"/>
    <property type="project" value="TreeGrafter"/>
</dbReference>
<sequence length="159" mass="16907">MKNHPDQAALGTLLRHVLELLDDGVAKVYVDQGLPEYRPRFSPVVRALVADGPLPIRALAEAVGVTHSAASQTVAQMVRAGLAAQAPDPADARRRLVSLTPQARRLLPQVDAEWTATVAALAELDGELSMPLGTLLTEAAEALAHRPFGERIASVLGRD</sequence>
<name>A0A6G4U2Z9_9ACTN</name>
<evidence type="ECO:0000313" key="5">
    <source>
        <dbReference type="EMBL" id="NGN65611.1"/>
    </source>
</evidence>
<protein>
    <submittedName>
        <fullName evidence="5">Winged helix-turn-helix transcriptional regulator</fullName>
    </submittedName>
</protein>
<keyword evidence="3" id="KW-0804">Transcription</keyword>
<proteinExistence type="predicted"/>
<dbReference type="PANTHER" id="PTHR33164:SF64">
    <property type="entry name" value="TRANSCRIPTIONAL REGULATOR SLYA"/>
    <property type="match status" value="1"/>
</dbReference>
<dbReference type="InterPro" id="IPR000835">
    <property type="entry name" value="HTH_MarR-typ"/>
</dbReference>
<evidence type="ECO:0000256" key="1">
    <source>
        <dbReference type="ARBA" id="ARBA00023015"/>
    </source>
</evidence>
<feature type="domain" description="HTH marR-type" evidence="4">
    <location>
        <begin position="27"/>
        <end position="130"/>
    </location>
</feature>
<dbReference type="AlphaFoldDB" id="A0A6G4U2Z9"/>
<dbReference type="GO" id="GO:0003700">
    <property type="term" value="F:DNA-binding transcription factor activity"/>
    <property type="evidence" value="ECO:0007669"/>
    <property type="project" value="InterPro"/>
</dbReference>
<dbReference type="PANTHER" id="PTHR33164">
    <property type="entry name" value="TRANSCRIPTIONAL REGULATOR, MARR FAMILY"/>
    <property type="match status" value="1"/>
</dbReference>
<dbReference type="SMART" id="SM00347">
    <property type="entry name" value="HTH_MARR"/>
    <property type="match status" value="1"/>
</dbReference>
<dbReference type="GO" id="GO:0003677">
    <property type="term" value="F:DNA binding"/>
    <property type="evidence" value="ECO:0007669"/>
    <property type="project" value="UniProtKB-KW"/>
</dbReference>
<dbReference type="Pfam" id="PF12802">
    <property type="entry name" value="MarR_2"/>
    <property type="match status" value="1"/>
</dbReference>
<dbReference type="InterPro" id="IPR039422">
    <property type="entry name" value="MarR/SlyA-like"/>
</dbReference>
<keyword evidence="2" id="KW-0238">DNA-binding</keyword>
<dbReference type="Gene3D" id="1.10.10.10">
    <property type="entry name" value="Winged helix-like DNA-binding domain superfamily/Winged helix DNA-binding domain"/>
    <property type="match status" value="1"/>
</dbReference>